<evidence type="ECO:0000313" key="2">
    <source>
        <dbReference type="EMBL" id="MPC31288.1"/>
    </source>
</evidence>
<protein>
    <submittedName>
        <fullName evidence="2">Uncharacterized protein</fullName>
    </submittedName>
</protein>
<dbReference type="Proteomes" id="UP000324222">
    <property type="component" value="Unassembled WGS sequence"/>
</dbReference>
<organism evidence="2 3">
    <name type="scientific">Portunus trituberculatus</name>
    <name type="common">Swimming crab</name>
    <name type="synonym">Neptunus trituberculatus</name>
    <dbReference type="NCBI Taxonomy" id="210409"/>
    <lineage>
        <taxon>Eukaryota</taxon>
        <taxon>Metazoa</taxon>
        <taxon>Ecdysozoa</taxon>
        <taxon>Arthropoda</taxon>
        <taxon>Crustacea</taxon>
        <taxon>Multicrustacea</taxon>
        <taxon>Malacostraca</taxon>
        <taxon>Eumalacostraca</taxon>
        <taxon>Eucarida</taxon>
        <taxon>Decapoda</taxon>
        <taxon>Pleocyemata</taxon>
        <taxon>Brachyura</taxon>
        <taxon>Eubrachyura</taxon>
        <taxon>Portunoidea</taxon>
        <taxon>Portunidae</taxon>
        <taxon>Portuninae</taxon>
        <taxon>Portunus</taxon>
    </lineage>
</organism>
<proteinExistence type="predicted"/>
<dbReference type="AlphaFoldDB" id="A0A5B7ECP8"/>
<evidence type="ECO:0000313" key="3">
    <source>
        <dbReference type="Proteomes" id="UP000324222"/>
    </source>
</evidence>
<reference evidence="2 3" key="1">
    <citation type="submission" date="2019-05" db="EMBL/GenBank/DDBJ databases">
        <title>Another draft genome of Portunus trituberculatus and its Hox gene families provides insights of decapod evolution.</title>
        <authorList>
            <person name="Jeong J.-H."/>
            <person name="Song I."/>
            <person name="Kim S."/>
            <person name="Choi T."/>
            <person name="Kim D."/>
            <person name="Ryu S."/>
            <person name="Kim W."/>
        </authorList>
    </citation>
    <scope>NUCLEOTIDE SEQUENCE [LARGE SCALE GENOMIC DNA]</scope>
    <source>
        <tissue evidence="2">Muscle</tissue>
    </source>
</reference>
<keyword evidence="3" id="KW-1185">Reference proteome</keyword>
<feature type="region of interest" description="Disordered" evidence="1">
    <location>
        <begin position="1"/>
        <end position="37"/>
    </location>
</feature>
<gene>
    <name evidence="2" type="ORF">E2C01_024573</name>
</gene>
<sequence length="103" mass="11628">MGAQAREGGREHGRRSTQPSAQHTFPHTAFRPLPTPSAALTPLDTLLTTLPEPLAYRWRQEAERRRSYFTPQTPPYSRQGNPQDATLVRDTYIQRLCAVRGGI</sequence>
<dbReference type="EMBL" id="VSRR010002405">
    <property type="protein sequence ID" value="MPC31288.1"/>
    <property type="molecule type" value="Genomic_DNA"/>
</dbReference>
<name>A0A5B7ECP8_PORTR</name>
<comment type="caution">
    <text evidence="2">The sequence shown here is derived from an EMBL/GenBank/DDBJ whole genome shotgun (WGS) entry which is preliminary data.</text>
</comment>
<feature type="compositionally biased region" description="Polar residues" evidence="1">
    <location>
        <begin position="16"/>
        <end position="25"/>
    </location>
</feature>
<evidence type="ECO:0000256" key="1">
    <source>
        <dbReference type="SAM" id="MobiDB-lite"/>
    </source>
</evidence>
<accession>A0A5B7ECP8</accession>